<evidence type="ECO:0000256" key="3">
    <source>
        <dbReference type="ARBA" id="ARBA00010876"/>
    </source>
</evidence>
<evidence type="ECO:0000256" key="6">
    <source>
        <dbReference type="ARBA" id="ARBA00023235"/>
    </source>
</evidence>
<dbReference type="SMART" id="SM00363">
    <property type="entry name" value="S4"/>
    <property type="match status" value="1"/>
</dbReference>
<dbReference type="PANTHER" id="PTHR21600">
    <property type="entry name" value="MITOCHONDRIAL RNA PSEUDOURIDINE SYNTHASE"/>
    <property type="match status" value="1"/>
</dbReference>
<dbReference type="InterPro" id="IPR002942">
    <property type="entry name" value="S4_RNA-bd"/>
</dbReference>
<dbReference type="GO" id="GO:0000455">
    <property type="term" value="P:enzyme-directed rRNA pseudouridine synthesis"/>
    <property type="evidence" value="ECO:0007669"/>
    <property type="project" value="UniProtKB-ARBA"/>
</dbReference>
<dbReference type="AlphaFoldDB" id="A0A9E4U382"/>
<evidence type="ECO:0000313" key="8">
    <source>
        <dbReference type="EMBL" id="MCG7946572.1"/>
    </source>
</evidence>
<name>A0A9E4U382_9GAMM</name>
<comment type="catalytic activity">
    <reaction evidence="7">
        <text>a uridine in RNA = a pseudouridine in RNA</text>
        <dbReference type="Rhea" id="RHEA:48348"/>
        <dbReference type="Rhea" id="RHEA-COMP:12068"/>
        <dbReference type="Rhea" id="RHEA-COMP:12069"/>
        <dbReference type="ChEBI" id="CHEBI:65314"/>
        <dbReference type="ChEBI" id="CHEBI:65315"/>
    </reaction>
</comment>
<organism evidence="8 9">
    <name type="scientific">Candidatus Thiodiazotropha taylori</name>
    <dbReference type="NCBI Taxonomy" id="2792791"/>
    <lineage>
        <taxon>Bacteria</taxon>
        <taxon>Pseudomonadati</taxon>
        <taxon>Pseudomonadota</taxon>
        <taxon>Gammaproteobacteria</taxon>
        <taxon>Chromatiales</taxon>
        <taxon>Sedimenticolaceae</taxon>
        <taxon>Candidatus Thiodiazotropha</taxon>
    </lineage>
</organism>
<dbReference type="InterPro" id="IPR006224">
    <property type="entry name" value="PsdUridine_synth_RluA-like_CS"/>
</dbReference>
<dbReference type="GO" id="GO:0003723">
    <property type="term" value="F:RNA binding"/>
    <property type="evidence" value="ECO:0007669"/>
    <property type="project" value="UniProtKB-KW"/>
</dbReference>
<dbReference type="InterPro" id="IPR006145">
    <property type="entry name" value="PsdUridine_synth_RsuA/RluA"/>
</dbReference>
<dbReference type="NCBIfam" id="NF008249">
    <property type="entry name" value="PRK11025.1"/>
    <property type="match status" value="1"/>
</dbReference>
<dbReference type="Gene3D" id="3.10.290.10">
    <property type="entry name" value="RNA-binding S4 domain"/>
    <property type="match status" value="1"/>
</dbReference>
<evidence type="ECO:0000256" key="7">
    <source>
        <dbReference type="RuleBase" id="RU362028"/>
    </source>
</evidence>
<dbReference type="InterPro" id="IPR020103">
    <property type="entry name" value="PsdUridine_synth_cat_dom_sf"/>
</dbReference>
<dbReference type="InterPro" id="IPR050188">
    <property type="entry name" value="RluA_PseudoU_synthase"/>
</dbReference>
<dbReference type="InterPro" id="IPR036986">
    <property type="entry name" value="S4_RNA-bd_sf"/>
</dbReference>
<dbReference type="PROSITE" id="PS50889">
    <property type="entry name" value="S4"/>
    <property type="match status" value="1"/>
</dbReference>
<dbReference type="Pfam" id="PF00849">
    <property type="entry name" value="PseudoU_synth_2"/>
    <property type="match status" value="1"/>
</dbReference>
<comment type="similarity">
    <text evidence="3 7">Belongs to the pseudouridine synthase RluA family.</text>
</comment>
<dbReference type="SUPFAM" id="SSF55120">
    <property type="entry name" value="Pseudouridine synthase"/>
    <property type="match status" value="1"/>
</dbReference>
<dbReference type="PANTHER" id="PTHR21600:SF92">
    <property type="entry name" value="RIBOSOMAL LARGE SUBUNIT PSEUDOURIDINE SYNTHASE C"/>
    <property type="match status" value="1"/>
</dbReference>
<dbReference type="Pfam" id="PF01479">
    <property type="entry name" value="S4"/>
    <property type="match status" value="1"/>
</dbReference>
<evidence type="ECO:0000256" key="4">
    <source>
        <dbReference type="ARBA" id="ARBA00022552"/>
    </source>
</evidence>
<comment type="function">
    <text evidence="2">Responsible for synthesis of pseudouridine from uracil at positions 955, 2504 and 2580 in 23S ribosomal RNA.</text>
</comment>
<accession>A0A9E4U382</accession>
<evidence type="ECO:0000313" key="9">
    <source>
        <dbReference type="Proteomes" id="UP000886667"/>
    </source>
</evidence>
<dbReference type="Gene3D" id="3.30.2350.10">
    <property type="entry name" value="Pseudouridine synthase"/>
    <property type="match status" value="1"/>
</dbReference>
<reference evidence="8" key="1">
    <citation type="journal article" date="2021" name="Proc. Natl. Acad. Sci. U.S.A.">
        <title>Global biogeography of chemosynthetic symbionts reveals both localized and globally distributed symbiont groups. .</title>
        <authorList>
            <person name="Osvatic J.T."/>
            <person name="Wilkins L.G.E."/>
            <person name="Leibrecht L."/>
            <person name="Leray M."/>
            <person name="Zauner S."/>
            <person name="Polzin J."/>
            <person name="Camacho Y."/>
            <person name="Gros O."/>
            <person name="van Gils J.A."/>
            <person name="Eisen J.A."/>
            <person name="Petersen J.M."/>
            <person name="Yuen B."/>
        </authorList>
    </citation>
    <scope>NUCLEOTIDE SEQUENCE</scope>
    <source>
        <strain evidence="8">MAGclacostrist064TRANS</strain>
    </source>
</reference>
<dbReference type="GO" id="GO:0160141">
    <property type="term" value="F:23S rRNA pseudouridine(955/2504/2580) synthase activity"/>
    <property type="evidence" value="ECO:0007669"/>
    <property type="project" value="UniProtKB-EC"/>
</dbReference>
<evidence type="ECO:0000256" key="2">
    <source>
        <dbReference type="ARBA" id="ARBA00002876"/>
    </source>
</evidence>
<keyword evidence="6 7" id="KW-0413">Isomerase</keyword>
<evidence type="ECO:0000256" key="1">
    <source>
        <dbReference type="ARBA" id="ARBA00000381"/>
    </source>
</evidence>
<dbReference type="Proteomes" id="UP000886667">
    <property type="component" value="Unassembled WGS sequence"/>
</dbReference>
<proteinExistence type="inferred from homology"/>
<keyword evidence="4" id="KW-0698">rRNA processing</keyword>
<protein>
    <recommendedName>
        <fullName evidence="7">Pseudouridine synthase</fullName>
        <ecNumber evidence="7">5.4.99.-</ecNumber>
    </recommendedName>
</protein>
<dbReference type="CDD" id="cd02869">
    <property type="entry name" value="PseudoU_synth_RluA_like"/>
    <property type="match status" value="1"/>
</dbReference>
<comment type="catalytic activity">
    <reaction evidence="1">
        <text>uridine(955/2504/2580) in 23S rRNA = pseudouridine(955/2504/2580) in 23S rRNA</text>
        <dbReference type="Rhea" id="RHEA:42528"/>
        <dbReference type="Rhea" id="RHEA-COMP:10099"/>
        <dbReference type="Rhea" id="RHEA-COMP:10100"/>
        <dbReference type="ChEBI" id="CHEBI:65314"/>
        <dbReference type="ChEBI" id="CHEBI:65315"/>
        <dbReference type="EC" id="5.4.99.24"/>
    </reaction>
</comment>
<dbReference type="EMBL" id="JAEPCM010000322">
    <property type="protein sequence ID" value="MCG7946572.1"/>
    <property type="molecule type" value="Genomic_DNA"/>
</dbReference>
<comment type="caution">
    <text evidence="8">The sequence shown here is derived from an EMBL/GenBank/DDBJ whole genome shotgun (WGS) entry which is preliminary data.</text>
</comment>
<sequence>MSESTKNSSTVRFIDITQEEAGQRIDNYLMRQLKGAPKSYVYRILRKGEVRVNKGRVKAHYKLNRGDSIRLPPMRLSTKPDQAGRISDNLLDLLRNAVIYEDERILVVNKPSGLAVHGGSGVNFGVIEILRQLRPDEKHLELVHRLDRDTSGCLLISKKRSALRTLHELIRENRIDKRYLTLLQGSWRKGVQTVDMPLKKNTLQGGERVVRVDAEGKPSKTIFRRVERFAEATLVEAELITGRTHQIRVHSQWLGSPVLGDQKYGDATANRAFRDKGLKRLFLHAYKIGLRWPGEKRSMVIEAPLPEALSQVLAKLKD</sequence>
<dbReference type="PROSITE" id="PS01129">
    <property type="entry name" value="PSI_RLU"/>
    <property type="match status" value="1"/>
</dbReference>
<dbReference type="InterPro" id="IPR006225">
    <property type="entry name" value="PsdUridine_synth_RluC/D"/>
</dbReference>
<dbReference type="CDD" id="cd00165">
    <property type="entry name" value="S4"/>
    <property type="match status" value="1"/>
</dbReference>
<gene>
    <name evidence="8" type="primary">rluC</name>
    <name evidence="8" type="ORF">JAZ07_09550</name>
</gene>
<dbReference type="EC" id="5.4.99.-" evidence="7"/>
<dbReference type="NCBIfam" id="TIGR00005">
    <property type="entry name" value="rluA_subfam"/>
    <property type="match status" value="1"/>
</dbReference>
<dbReference type="SUPFAM" id="SSF55174">
    <property type="entry name" value="Alpha-L RNA-binding motif"/>
    <property type="match status" value="1"/>
</dbReference>
<evidence type="ECO:0000256" key="5">
    <source>
        <dbReference type="ARBA" id="ARBA00022884"/>
    </source>
</evidence>
<keyword evidence="5" id="KW-0694">RNA-binding</keyword>